<feature type="domain" description="Pre-rRNA-processing protein Ipi1 N-terminal" evidence="8">
    <location>
        <begin position="139"/>
        <end position="250"/>
    </location>
</feature>
<dbReference type="Pfam" id="PF25781">
    <property type="entry name" value="TPR_TEX10"/>
    <property type="match status" value="1"/>
</dbReference>
<keyword evidence="6" id="KW-0690">Ribosome biogenesis</keyword>
<evidence type="ECO:0000256" key="5">
    <source>
        <dbReference type="ARBA" id="ARBA00023242"/>
    </source>
</evidence>
<evidence type="ECO:0000256" key="2">
    <source>
        <dbReference type="ARBA" id="ARBA00004604"/>
    </source>
</evidence>
<proteinExistence type="inferred from homology"/>
<evidence type="ECO:0000256" key="1">
    <source>
        <dbReference type="ARBA" id="ARBA00002355"/>
    </source>
</evidence>
<comment type="subcellular location">
    <subcellularLocation>
        <location evidence="2">Nucleus</location>
        <location evidence="2">Nucleolus</location>
    </subcellularLocation>
    <subcellularLocation>
        <location evidence="3">Nucleus</location>
        <location evidence="3">Nucleoplasm</location>
    </subcellularLocation>
</comment>
<dbReference type="InterPro" id="IPR024679">
    <property type="entry name" value="Ipi1_N"/>
</dbReference>
<dbReference type="PANTHER" id="PTHR16056">
    <property type="entry name" value="REGULATOR OF MICROTUBULE DYNAMICS PROTEIN"/>
    <property type="match status" value="1"/>
</dbReference>
<dbReference type="Pfam" id="PF12333">
    <property type="entry name" value="Ipi1_N"/>
    <property type="match status" value="1"/>
</dbReference>
<evidence type="ECO:0000256" key="3">
    <source>
        <dbReference type="ARBA" id="ARBA00004642"/>
    </source>
</evidence>
<feature type="region of interest" description="Disordered" evidence="7">
    <location>
        <begin position="338"/>
        <end position="358"/>
    </location>
</feature>
<organism evidence="10 11">
    <name type="scientific">Mucor saturninus</name>
    <dbReference type="NCBI Taxonomy" id="64648"/>
    <lineage>
        <taxon>Eukaryota</taxon>
        <taxon>Fungi</taxon>
        <taxon>Fungi incertae sedis</taxon>
        <taxon>Mucoromycota</taxon>
        <taxon>Mucoromycotina</taxon>
        <taxon>Mucoromycetes</taxon>
        <taxon>Mucorales</taxon>
        <taxon>Mucorineae</taxon>
        <taxon>Mucoraceae</taxon>
        <taxon>Mucor</taxon>
    </lineage>
</organism>
<evidence type="ECO:0000259" key="8">
    <source>
        <dbReference type="Pfam" id="PF12333"/>
    </source>
</evidence>
<dbReference type="Proteomes" id="UP000603453">
    <property type="component" value="Unassembled WGS sequence"/>
</dbReference>
<sequence length="749" mass="84847">MPNARKKKAAKMEDFKKKKLKVGKKKLVPDNFTDTSFKSKSITLPNQSINEDKSHEITTSRNLTLPDLVVQLKHYNSGVKKEALSGLTDICTAHPELLVSSLGLVVNGVLKLFVDEDRDVRKAILNFLKDTFVDIDLVELQPFMPLLIIYTCSAMTHIFEDVRLDAVKLMDLWIQIAPDVIVSKFWNRVTGNYMSLLTVDSNSINTAAQNSLTSGNGVTTTASVKAAVSKSHLHIHKNKLNLFVSLSKFLEAGLSENDQDNYWFLLNYLDSKHARDAFKKKMAQYSVMDSTKTLRWDDKIRNAFTPTHAMVASVAPYLSEGCKLATYSQLHLFESSGPKNNNVTTNSGSQTATSEINNSEFSADERLSNIKELIETFQPILVASWLEAAPAVFISVSSISMTPALELLHEVLKLSLVLWRAIVGSEIITTLPKEWLNQHLQQLLRHFTVFFPYGADSFGNRGSKVDDTLQEMNIMLCELTSLFLLARTMQKNATLIKNKSEASKLSERQQTKRKRIEMEDEQEDIPRWAENVVDHVLGVLGYHSEDGTMTSASSNFRMENLVSLLPAIWGFLNCLDYEHSITMFKAILGYYNHCQPHSATKRVALEFITRVYMIQSTPSYNGRFVIEPFSELANLMKDWLLSLPKVLWQLRANHVQTSRLILNIMCDIAKRSDRDVFDYNTLIEVENRLVPFFFVNIVRGPILGPFNELPSDVQQRALDYVEYVDSQSEKMAAAIKQCKEHNPIGLYSE</sequence>
<evidence type="ECO:0000256" key="6">
    <source>
        <dbReference type="RuleBase" id="RU368021"/>
    </source>
</evidence>
<protein>
    <recommendedName>
        <fullName evidence="6">Pre-rRNA-processing protein</fullName>
    </recommendedName>
</protein>
<dbReference type="InterPro" id="IPR016024">
    <property type="entry name" value="ARM-type_fold"/>
</dbReference>
<accession>A0A8H7QSZ4</accession>
<evidence type="ECO:0000313" key="10">
    <source>
        <dbReference type="EMBL" id="KAG2197220.1"/>
    </source>
</evidence>
<comment type="function">
    <text evidence="1 6">Component of the RIX1 complex required for processing of ITS2 sequences from 35S pre-rRNA.</text>
</comment>
<comment type="similarity">
    <text evidence="4 6">Belongs to the IPI1/TEX10 family.</text>
</comment>
<gene>
    <name evidence="10" type="ORF">INT47_003595</name>
</gene>
<evidence type="ECO:0000256" key="4">
    <source>
        <dbReference type="ARBA" id="ARBA00006427"/>
    </source>
</evidence>
<evidence type="ECO:0000256" key="7">
    <source>
        <dbReference type="SAM" id="MobiDB-lite"/>
    </source>
</evidence>
<dbReference type="AlphaFoldDB" id="A0A8H7QSZ4"/>
<comment type="caution">
    <text evidence="10">The sequence shown here is derived from an EMBL/GenBank/DDBJ whole genome shotgun (WGS) entry which is preliminary data.</text>
</comment>
<evidence type="ECO:0000313" key="11">
    <source>
        <dbReference type="Proteomes" id="UP000603453"/>
    </source>
</evidence>
<name>A0A8H7QSZ4_9FUNG</name>
<keyword evidence="6" id="KW-0698">rRNA processing</keyword>
<dbReference type="GO" id="GO:0006364">
    <property type="term" value="P:rRNA processing"/>
    <property type="evidence" value="ECO:0007669"/>
    <property type="project" value="UniProtKB-UniRule"/>
</dbReference>
<comment type="subunit">
    <text evidence="6">Component of the RIX1 complex.</text>
</comment>
<dbReference type="InterPro" id="IPR057949">
    <property type="entry name" value="TPR_TEX10"/>
</dbReference>
<dbReference type="GO" id="GO:0005634">
    <property type="term" value="C:nucleus"/>
    <property type="evidence" value="ECO:0007669"/>
    <property type="project" value="UniProtKB-SubCell"/>
</dbReference>
<keyword evidence="11" id="KW-1185">Reference proteome</keyword>
<evidence type="ECO:0000259" key="9">
    <source>
        <dbReference type="Pfam" id="PF25781"/>
    </source>
</evidence>
<dbReference type="GO" id="GO:0120330">
    <property type="term" value="C:rixosome complex"/>
    <property type="evidence" value="ECO:0007669"/>
    <property type="project" value="UniProtKB-UniRule"/>
</dbReference>
<dbReference type="Gene3D" id="1.25.10.10">
    <property type="entry name" value="Leucine-rich Repeat Variant"/>
    <property type="match status" value="1"/>
</dbReference>
<feature type="domain" description="TEX10-like TPR repeats" evidence="9">
    <location>
        <begin position="636"/>
        <end position="738"/>
    </location>
</feature>
<dbReference type="SUPFAM" id="SSF48371">
    <property type="entry name" value="ARM repeat"/>
    <property type="match status" value="1"/>
</dbReference>
<dbReference type="InterPro" id="IPR011989">
    <property type="entry name" value="ARM-like"/>
</dbReference>
<dbReference type="OrthoDB" id="361362at2759"/>
<reference evidence="10" key="1">
    <citation type="submission" date="2020-12" db="EMBL/GenBank/DDBJ databases">
        <title>Metabolic potential, ecology and presence of endohyphal bacteria is reflected in genomic diversity of Mucoromycotina.</title>
        <authorList>
            <person name="Muszewska A."/>
            <person name="Okrasinska A."/>
            <person name="Steczkiewicz K."/>
            <person name="Drgas O."/>
            <person name="Orlowska M."/>
            <person name="Perlinska-Lenart U."/>
            <person name="Aleksandrzak-Piekarczyk T."/>
            <person name="Szatraj K."/>
            <person name="Zielenkiewicz U."/>
            <person name="Pilsyk S."/>
            <person name="Malc E."/>
            <person name="Mieczkowski P."/>
            <person name="Kruszewska J.S."/>
            <person name="Biernat P."/>
            <person name="Pawlowska J."/>
        </authorList>
    </citation>
    <scope>NUCLEOTIDE SEQUENCE</scope>
    <source>
        <strain evidence="10">WA0000017839</strain>
    </source>
</reference>
<dbReference type="EMBL" id="JAEPRD010000132">
    <property type="protein sequence ID" value="KAG2197220.1"/>
    <property type="molecule type" value="Genomic_DNA"/>
</dbReference>
<dbReference type="PANTHER" id="PTHR16056:SF2">
    <property type="entry name" value="TESTIS-EXPRESSED PROTEIN 10"/>
    <property type="match status" value="1"/>
</dbReference>
<keyword evidence="5 6" id="KW-0539">Nucleus</keyword>